<dbReference type="GO" id="GO:1990904">
    <property type="term" value="C:ribonucleoprotein complex"/>
    <property type="evidence" value="ECO:0007669"/>
    <property type="project" value="UniProtKB-KW"/>
</dbReference>
<evidence type="ECO:0000256" key="4">
    <source>
        <dbReference type="ARBA" id="ARBA00022763"/>
    </source>
</evidence>
<accession>A0A9N8Z411</accession>
<feature type="compositionally biased region" description="Basic and acidic residues" evidence="13">
    <location>
        <begin position="422"/>
        <end position="441"/>
    </location>
</feature>
<dbReference type="GO" id="GO:0006412">
    <property type="term" value="P:translation"/>
    <property type="evidence" value="ECO:0007669"/>
    <property type="project" value="InterPro"/>
</dbReference>
<keyword evidence="4" id="KW-0227">DNA damage</keyword>
<dbReference type="PROSITE" id="PS00529">
    <property type="entry name" value="RIBOSOMAL_S24E"/>
    <property type="match status" value="1"/>
</dbReference>
<dbReference type="InterPro" id="IPR012678">
    <property type="entry name" value="Ribosomal_uL23/eL15/eS24_sf"/>
</dbReference>
<dbReference type="InterPro" id="IPR043129">
    <property type="entry name" value="ATPase_NBD"/>
</dbReference>
<dbReference type="Gene3D" id="3.30.70.3370">
    <property type="match status" value="1"/>
</dbReference>
<dbReference type="Pfam" id="PF01282">
    <property type="entry name" value="Ribosomal_S24e"/>
    <property type="match status" value="1"/>
</dbReference>
<dbReference type="OrthoDB" id="7340501at2759"/>
<evidence type="ECO:0000256" key="12">
    <source>
        <dbReference type="SAM" id="Coils"/>
    </source>
</evidence>
<keyword evidence="7 12" id="KW-0175">Coiled coil</keyword>
<dbReference type="PANTHER" id="PTHR11937">
    <property type="entry name" value="ACTIN"/>
    <property type="match status" value="1"/>
</dbReference>
<proteinExistence type="inferred from homology"/>
<dbReference type="GO" id="GO:0003735">
    <property type="term" value="F:structural constituent of ribosome"/>
    <property type="evidence" value="ECO:0007669"/>
    <property type="project" value="InterPro"/>
</dbReference>
<feature type="coiled-coil region" evidence="12">
    <location>
        <begin position="350"/>
        <end position="381"/>
    </location>
</feature>
<keyword evidence="9" id="KW-0539">Nucleus</keyword>
<dbReference type="SUPFAM" id="SSF53067">
    <property type="entry name" value="Actin-like ATPase domain"/>
    <property type="match status" value="2"/>
</dbReference>
<comment type="subcellular location">
    <subcellularLocation>
        <location evidence="1">Nucleus</location>
    </subcellularLocation>
</comment>
<feature type="compositionally biased region" description="Polar residues" evidence="13">
    <location>
        <begin position="1022"/>
        <end position="1033"/>
    </location>
</feature>
<feature type="coiled-coil region" evidence="12">
    <location>
        <begin position="291"/>
        <end position="322"/>
    </location>
</feature>
<dbReference type="GO" id="GO:0005840">
    <property type="term" value="C:ribosome"/>
    <property type="evidence" value="ECO:0007669"/>
    <property type="project" value="UniProtKB-KW"/>
</dbReference>
<comment type="caution">
    <text evidence="14">The sequence shown here is derived from an EMBL/GenBank/DDBJ whole genome shotgun (WGS) entry which is preliminary data.</text>
</comment>
<evidence type="ECO:0000313" key="15">
    <source>
        <dbReference type="Proteomes" id="UP000789508"/>
    </source>
</evidence>
<comment type="similarity">
    <text evidence="3">Belongs to the eukaryotic ribosomal protein eS24 family.</text>
</comment>
<evidence type="ECO:0000256" key="13">
    <source>
        <dbReference type="SAM" id="MobiDB-lite"/>
    </source>
</evidence>
<dbReference type="CDD" id="cd10211">
    <property type="entry name" value="ASKHA_NBD_Arp5"/>
    <property type="match status" value="1"/>
</dbReference>
<reference evidence="14" key="1">
    <citation type="submission" date="2021-06" db="EMBL/GenBank/DDBJ databases">
        <authorList>
            <person name="Kallberg Y."/>
            <person name="Tangrot J."/>
            <person name="Rosling A."/>
        </authorList>
    </citation>
    <scope>NUCLEOTIDE SEQUENCE</scope>
    <source>
        <strain evidence="14">FL130A</strain>
    </source>
</reference>
<dbReference type="GO" id="GO:0005634">
    <property type="term" value="C:nucleus"/>
    <property type="evidence" value="ECO:0007669"/>
    <property type="project" value="UniProtKB-SubCell"/>
</dbReference>
<dbReference type="EMBL" id="CAJVPS010000227">
    <property type="protein sequence ID" value="CAG8467354.1"/>
    <property type="molecule type" value="Genomic_DNA"/>
</dbReference>
<dbReference type="Proteomes" id="UP000789508">
    <property type="component" value="Unassembled WGS sequence"/>
</dbReference>
<dbReference type="Pfam" id="PF00022">
    <property type="entry name" value="Actin"/>
    <property type="match status" value="2"/>
</dbReference>
<feature type="compositionally biased region" description="Acidic residues" evidence="13">
    <location>
        <begin position="518"/>
        <end position="527"/>
    </location>
</feature>
<dbReference type="FunFam" id="3.30.420.40:FF:000122">
    <property type="entry name" value="ARP5 actin-related protein 5 homolog"/>
    <property type="match status" value="1"/>
</dbReference>
<evidence type="ECO:0000256" key="11">
    <source>
        <dbReference type="RuleBase" id="RU000487"/>
    </source>
</evidence>
<dbReference type="InterPro" id="IPR001976">
    <property type="entry name" value="Ribosomal_eS24"/>
</dbReference>
<evidence type="ECO:0000256" key="3">
    <source>
        <dbReference type="ARBA" id="ARBA00009680"/>
    </source>
</evidence>
<evidence type="ECO:0000256" key="9">
    <source>
        <dbReference type="ARBA" id="ARBA00023242"/>
    </source>
</evidence>
<name>A0A9N8Z411_9GLOM</name>
<keyword evidence="5" id="KW-0689">Ribosomal protein</keyword>
<dbReference type="HAMAP" id="MF_00545">
    <property type="entry name" value="Ribosomal_eS24"/>
    <property type="match status" value="1"/>
</dbReference>
<protein>
    <submittedName>
        <fullName evidence="14">6044_t:CDS:1</fullName>
    </submittedName>
</protein>
<dbReference type="Gene3D" id="3.30.420.40">
    <property type="match status" value="4"/>
</dbReference>
<keyword evidence="10" id="KW-0687">Ribonucleoprotein</keyword>
<organism evidence="14 15">
    <name type="scientific">Ambispora leptoticha</name>
    <dbReference type="NCBI Taxonomy" id="144679"/>
    <lineage>
        <taxon>Eukaryota</taxon>
        <taxon>Fungi</taxon>
        <taxon>Fungi incertae sedis</taxon>
        <taxon>Mucoromycota</taxon>
        <taxon>Glomeromycotina</taxon>
        <taxon>Glomeromycetes</taxon>
        <taxon>Archaeosporales</taxon>
        <taxon>Ambisporaceae</taxon>
        <taxon>Ambispora</taxon>
    </lineage>
</organism>
<dbReference type="InterPro" id="IPR004000">
    <property type="entry name" value="Actin"/>
</dbReference>
<keyword evidence="6" id="KW-0805">Transcription regulation</keyword>
<dbReference type="GO" id="GO:0010604">
    <property type="term" value="P:positive regulation of macromolecule metabolic process"/>
    <property type="evidence" value="ECO:0007669"/>
    <property type="project" value="UniProtKB-ARBA"/>
</dbReference>
<dbReference type="InterPro" id="IPR018098">
    <property type="entry name" value="Ribosomal_eS24_CS"/>
</dbReference>
<evidence type="ECO:0000313" key="14">
    <source>
        <dbReference type="EMBL" id="CAG8467354.1"/>
    </source>
</evidence>
<feature type="compositionally biased region" description="Basic residues" evidence="13">
    <location>
        <begin position="837"/>
        <end position="856"/>
    </location>
</feature>
<sequence length="1301" mass="148875">MAGTITTAIADLPTPKIYHIAERRYWSATTALPDYEKFINTNTPLVIDNGSYQCRVGWAADTTPRLQFDNLMSKYRDRKLSQTVLLVGNDIYTDATAKTNAKSAFDGNVVINFETMENILDYIFVKLGINTDRVNHPILMTEAVCNPLQSRKSMSELLFECYRVPSVCYGIDALFSYYANGLSFEKGGIVVSSGHSTTHVIPIHNNRGVLEQAKRISYGGYSSTDFMLKLMQLKYPTFPTKMSVNQAQHLLHNYTYVAEDYLEELRKHENPITFASRDRVIQFPYIPPAVTEKTEEEIARAEERKAEQARRLKEQAEKLRMTKLRDHEENYALYTALKESKTKIRKADFMARLRENAIKDEAELDELIKRSEKAIQRARNKLLGIDEIEIKEEPTFPLVDIPDGQLDEAERKEKKKQLASKSLHESRQRAREAKELAKKQQEEEERIEDEKRKTDFNGWLQDLKKNYKDQLDKVKQLKRRKEQLSDRRSHASQLRMKSIATLASDAPPPKRRRRGQDEDTFGADDNDWEIYKEISKDDDGWEEEEELSQLREFEKKLLQYDTTFLPEHTFDAQNSIQKSLMFMFTHGVAPPYDPEDVSQLHQLHVNVERARVPEALFQPSIVGLDQAGVVETVGDIVKRFDERDRNNLVQSVFLTGSHTKTPGLAERFEKDLRAILPASAPLKIIKAKDPALDAWHGAALWARSDDFLQYVVTEQEYQEMGGEYIKEHKFGNADTAAPATTIRTRKFLTNRLLQRKQFVVDVLHPNRPNVSKDELREKLAKMYKVEKEVIFVFGFRTAFGGGRSTGFGLIYDSLDSAKKFEPKYRLVRHKLEESQKTARKQRKERKNRAKKLRGTKKTKAEKYCEMWWDLVLDEREKFSMLFSEHDGYYVEMKEEGEKTEVVAFFKTALRKMSVDLNIPSPSSRDEELLSLKTPTSRQFIKASLSNQETNKFEEPLKTLITKEDSGNVNTLESNTIMSGSAFNAFDFATPSPNNSSSFQAALLNTSNSENSANEFWKENTDEATPTTQYYQNQSSSSSSDVFEEKKSDDTTTSTTKTAINQQQNFISTITTTISGLTDENSPFIVGQAESIEILNREQTKFLRQIKNEEEKQGKISEDNKNDTFITNASTTKNKDVGESPRKRVLGLNTGTSIFQFSSQSPPSASNDLTYNVPYLFESSTKEYYDNATYTAVSSVRQRLISPNVLRRKREKGARTNMRTIRNTQSNISGIVSATDTESEDIDEIAQGQGMQLQSSPKGHEVMVEQTVNNIDSNVPIIVSSRQHPDFANKISSYGLSFYLMI</sequence>
<gene>
    <name evidence="14" type="ORF">ALEPTO_LOCUS1842</name>
</gene>
<feature type="region of interest" description="Disordered" evidence="13">
    <location>
        <begin position="1022"/>
        <end position="1055"/>
    </location>
</feature>
<feature type="region of interest" description="Disordered" evidence="13">
    <location>
        <begin position="831"/>
        <end position="856"/>
    </location>
</feature>
<evidence type="ECO:0000256" key="5">
    <source>
        <dbReference type="ARBA" id="ARBA00022980"/>
    </source>
</evidence>
<keyword evidence="15" id="KW-1185">Reference proteome</keyword>
<dbReference type="FunFam" id="3.30.70.3370:FF:000001">
    <property type="entry name" value="40S ribosomal protein S24"/>
    <property type="match status" value="1"/>
</dbReference>
<evidence type="ECO:0000256" key="2">
    <source>
        <dbReference type="ARBA" id="ARBA00006752"/>
    </source>
</evidence>
<evidence type="ECO:0000256" key="10">
    <source>
        <dbReference type="ARBA" id="ARBA00023274"/>
    </source>
</evidence>
<comment type="similarity">
    <text evidence="2 11">Belongs to the actin family.</text>
</comment>
<dbReference type="InterPro" id="IPR053709">
    <property type="entry name" value="eRP_eS24_sf"/>
</dbReference>
<feature type="region of interest" description="Disordered" evidence="13">
    <location>
        <begin position="409"/>
        <end position="451"/>
    </location>
</feature>
<dbReference type="Gene3D" id="3.90.640.10">
    <property type="entry name" value="Actin, Chain A, domain 4"/>
    <property type="match status" value="2"/>
</dbReference>
<keyword evidence="8" id="KW-0804">Transcription</keyword>
<dbReference type="FunFam" id="3.30.420.40:FF:000058">
    <property type="entry name" value="Putative actin-related protein 5"/>
    <property type="match status" value="1"/>
</dbReference>
<evidence type="ECO:0000256" key="7">
    <source>
        <dbReference type="ARBA" id="ARBA00023054"/>
    </source>
</evidence>
<dbReference type="SMART" id="SM00268">
    <property type="entry name" value="ACTIN"/>
    <property type="match status" value="1"/>
</dbReference>
<feature type="region of interest" description="Disordered" evidence="13">
    <location>
        <begin position="478"/>
        <end position="527"/>
    </location>
</feature>
<evidence type="ECO:0000256" key="6">
    <source>
        <dbReference type="ARBA" id="ARBA00023015"/>
    </source>
</evidence>
<evidence type="ECO:0000256" key="1">
    <source>
        <dbReference type="ARBA" id="ARBA00004123"/>
    </source>
</evidence>
<dbReference type="SUPFAM" id="SSF54189">
    <property type="entry name" value="Ribosomal proteins S24e, L23 and L15e"/>
    <property type="match status" value="1"/>
</dbReference>
<dbReference type="GO" id="GO:0006974">
    <property type="term" value="P:DNA damage response"/>
    <property type="evidence" value="ECO:0007669"/>
    <property type="project" value="UniProtKB-KW"/>
</dbReference>
<dbReference type="FunFam" id="3.30.420.40:FF:000048">
    <property type="entry name" value="ARP5 actin-related protein 5 homolog"/>
    <property type="match status" value="1"/>
</dbReference>
<evidence type="ECO:0000256" key="8">
    <source>
        <dbReference type="ARBA" id="ARBA00023163"/>
    </source>
</evidence>